<keyword evidence="4" id="KW-1185">Reference proteome</keyword>
<gene>
    <name evidence="3" type="ORF">GCM10009668_41760</name>
</gene>
<evidence type="ECO:0000313" key="4">
    <source>
        <dbReference type="Proteomes" id="UP001501581"/>
    </source>
</evidence>
<feature type="compositionally biased region" description="Low complexity" evidence="1">
    <location>
        <begin position="112"/>
        <end position="134"/>
    </location>
</feature>
<protein>
    <submittedName>
        <fullName evidence="3">Uncharacterized protein</fullName>
    </submittedName>
</protein>
<feature type="transmembrane region" description="Helical" evidence="2">
    <location>
        <begin position="78"/>
        <end position="97"/>
    </location>
</feature>
<keyword evidence="2" id="KW-1133">Transmembrane helix</keyword>
<feature type="region of interest" description="Disordered" evidence="1">
    <location>
        <begin position="167"/>
        <end position="198"/>
    </location>
</feature>
<keyword evidence="2" id="KW-0812">Transmembrane</keyword>
<accession>A0ABN1U419</accession>
<feature type="region of interest" description="Disordered" evidence="1">
    <location>
        <begin position="98"/>
        <end position="154"/>
    </location>
</feature>
<dbReference type="EMBL" id="BAAALG010000018">
    <property type="protein sequence ID" value="GAA1114804.1"/>
    <property type="molecule type" value="Genomic_DNA"/>
</dbReference>
<name>A0ABN1U419_9ACTN</name>
<feature type="region of interest" description="Disordered" evidence="1">
    <location>
        <begin position="41"/>
        <end position="74"/>
    </location>
</feature>
<evidence type="ECO:0000256" key="2">
    <source>
        <dbReference type="SAM" id="Phobius"/>
    </source>
</evidence>
<dbReference type="Proteomes" id="UP001501581">
    <property type="component" value="Unassembled WGS sequence"/>
</dbReference>
<evidence type="ECO:0000256" key="1">
    <source>
        <dbReference type="SAM" id="MobiDB-lite"/>
    </source>
</evidence>
<organism evidence="3 4">
    <name type="scientific">Nocardioides dubius</name>
    <dbReference type="NCBI Taxonomy" id="317019"/>
    <lineage>
        <taxon>Bacteria</taxon>
        <taxon>Bacillati</taxon>
        <taxon>Actinomycetota</taxon>
        <taxon>Actinomycetes</taxon>
        <taxon>Propionibacteriales</taxon>
        <taxon>Nocardioidaceae</taxon>
        <taxon>Nocardioides</taxon>
    </lineage>
</organism>
<comment type="caution">
    <text evidence="3">The sequence shown here is derived from an EMBL/GenBank/DDBJ whole genome shotgun (WGS) entry which is preliminary data.</text>
</comment>
<keyword evidence="2" id="KW-0472">Membrane</keyword>
<feature type="compositionally biased region" description="Polar residues" evidence="1">
    <location>
        <begin position="99"/>
        <end position="111"/>
    </location>
</feature>
<sequence length="264" mass="27921">MTEEFEESEVTRWLRGARATEPMPDDVVARLDDTLAELVSSRSAEAELPAADGPEVTAESETDESNVTQLRPRRRRNALLAAAAAVIVIGAGGSYVAQLGSSSGDGSNATPASSAEAEVSESSDSLSDQGSSSEFAPEQDLADGRGNSAGLSGELKLDSLRSTLSYLEPPLTKREQRQVERAVAEALPAGSDSEGYSGSANRLQLKKMTASSCAALKNEPTPARADVTYYLVRQTSDTPRVIDIVTCEKGEERPLTSVTLAPRE</sequence>
<evidence type="ECO:0000313" key="3">
    <source>
        <dbReference type="EMBL" id="GAA1114804.1"/>
    </source>
</evidence>
<feature type="compositionally biased region" description="Basic and acidic residues" evidence="1">
    <location>
        <begin position="171"/>
        <end position="183"/>
    </location>
</feature>
<reference evidence="3 4" key="1">
    <citation type="journal article" date="2019" name="Int. J. Syst. Evol. Microbiol.">
        <title>The Global Catalogue of Microorganisms (GCM) 10K type strain sequencing project: providing services to taxonomists for standard genome sequencing and annotation.</title>
        <authorList>
            <consortium name="The Broad Institute Genomics Platform"/>
            <consortium name="The Broad Institute Genome Sequencing Center for Infectious Disease"/>
            <person name="Wu L."/>
            <person name="Ma J."/>
        </authorList>
    </citation>
    <scope>NUCLEOTIDE SEQUENCE [LARGE SCALE GENOMIC DNA]</scope>
    <source>
        <strain evidence="3 4">JCM 13008</strain>
    </source>
</reference>
<proteinExistence type="predicted"/>